<dbReference type="AlphaFoldDB" id="A0A8S1BG48"/>
<feature type="compositionally biased region" description="Low complexity" evidence="1">
    <location>
        <begin position="25"/>
        <end position="37"/>
    </location>
</feature>
<evidence type="ECO:0000313" key="2">
    <source>
        <dbReference type="EMBL" id="CAB3257285.1"/>
    </source>
</evidence>
<dbReference type="EMBL" id="CADEBD010000530">
    <property type="protein sequence ID" value="CAB3257285.1"/>
    <property type="molecule type" value="Genomic_DNA"/>
</dbReference>
<feature type="region of interest" description="Disordered" evidence="1">
    <location>
        <begin position="17"/>
        <end position="37"/>
    </location>
</feature>
<evidence type="ECO:0000313" key="3">
    <source>
        <dbReference type="Proteomes" id="UP000494256"/>
    </source>
</evidence>
<accession>A0A8S1BG48</accession>
<dbReference type="OrthoDB" id="4429489at2759"/>
<proteinExistence type="predicted"/>
<organism evidence="2 3">
    <name type="scientific">Arctia plantaginis</name>
    <name type="common">Wood tiger moth</name>
    <name type="synonym">Phalaena plantaginis</name>
    <dbReference type="NCBI Taxonomy" id="874455"/>
    <lineage>
        <taxon>Eukaryota</taxon>
        <taxon>Metazoa</taxon>
        <taxon>Ecdysozoa</taxon>
        <taxon>Arthropoda</taxon>
        <taxon>Hexapoda</taxon>
        <taxon>Insecta</taxon>
        <taxon>Pterygota</taxon>
        <taxon>Neoptera</taxon>
        <taxon>Endopterygota</taxon>
        <taxon>Lepidoptera</taxon>
        <taxon>Glossata</taxon>
        <taxon>Ditrysia</taxon>
        <taxon>Noctuoidea</taxon>
        <taxon>Erebidae</taxon>
        <taxon>Arctiinae</taxon>
        <taxon>Arctia</taxon>
    </lineage>
</organism>
<protein>
    <submittedName>
        <fullName evidence="2">Uncharacterized protein</fullName>
    </submittedName>
</protein>
<sequence length="107" mass="12295">MASAFFFYSIGYRWERSQRARQNGRAPVSRRSPPRARVLSKSNVHLPCCVDVPMEEVQISDWPEPPGSHAWLPAYGYQHDLMDKDDYFGTNVVTVPWPVVKQAVLVF</sequence>
<comment type="caution">
    <text evidence="2">The sequence shown here is derived from an EMBL/GenBank/DDBJ whole genome shotgun (WGS) entry which is preliminary data.</text>
</comment>
<dbReference type="Proteomes" id="UP000494256">
    <property type="component" value="Unassembled WGS sequence"/>
</dbReference>
<gene>
    <name evidence="2" type="ORF">APLA_LOCUS15875</name>
</gene>
<name>A0A8S1BG48_ARCPL</name>
<reference evidence="2 3" key="1">
    <citation type="submission" date="2020-04" db="EMBL/GenBank/DDBJ databases">
        <authorList>
            <person name="Wallbank WR R."/>
            <person name="Pardo Diaz C."/>
            <person name="Kozak K."/>
            <person name="Martin S."/>
            <person name="Jiggins C."/>
            <person name="Moest M."/>
            <person name="Warren A I."/>
            <person name="Byers J.R.P. K."/>
            <person name="Montejo-Kovacevich G."/>
            <person name="Yen C E."/>
        </authorList>
    </citation>
    <scope>NUCLEOTIDE SEQUENCE [LARGE SCALE GENOMIC DNA]</scope>
</reference>
<evidence type="ECO:0000256" key="1">
    <source>
        <dbReference type="SAM" id="MobiDB-lite"/>
    </source>
</evidence>